<keyword evidence="12" id="KW-0282">Flagellum</keyword>
<proteinExistence type="inferred from homology"/>
<evidence type="ECO:0000256" key="4">
    <source>
        <dbReference type="ARBA" id="ARBA00023143"/>
    </source>
</evidence>
<feature type="domain" description="Flagellar hook protein FlgE/F/G-like D1" evidence="11">
    <location>
        <begin position="97"/>
        <end position="160"/>
    </location>
</feature>
<dbReference type="InterPro" id="IPR020013">
    <property type="entry name" value="Flagellar_FlgE/F/G"/>
</dbReference>
<evidence type="ECO:0000313" key="13">
    <source>
        <dbReference type="Proteomes" id="UP000628984"/>
    </source>
</evidence>
<comment type="subunit">
    <text evidence="5 8">The basal body constitutes a major portion of the flagellar organelle and consists of four rings (L,P,S, and M) mounted on a central rod. The rod consists of about 26 subunits of FlgG in the distal portion, and FlgB, FlgC and FlgF are thought to build up the proximal portion of the rod with about 6 subunits each.</text>
</comment>
<dbReference type="GO" id="GO:0071978">
    <property type="term" value="P:bacterial-type flagellum-dependent swarming motility"/>
    <property type="evidence" value="ECO:0007669"/>
    <property type="project" value="TreeGrafter"/>
</dbReference>
<keyword evidence="4 8" id="KW-0975">Bacterial flagellum</keyword>
<keyword evidence="12" id="KW-0966">Cell projection</keyword>
<dbReference type="Proteomes" id="UP000628984">
    <property type="component" value="Unassembled WGS sequence"/>
</dbReference>
<dbReference type="InterPro" id="IPR053967">
    <property type="entry name" value="LlgE_F_G-like_D1"/>
</dbReference>
<evidence type="ECO:0000256" key="2">
    <source>
        <dbReference type="ARBA" id="ARBA00009677"/>
    </source>
</evidence>
<feature type="domain" description="Flagellar basal-body/hook protein C-terminal" evidence="10">
    <location>
        <begin position="216"/>
        <end position="260"/>
    </location>
</feature>
<evidence type="ECO:0000256" key="1">
    <source>
        <dbReference type="ARBA" id="ARBA00004117"/>
    </source>
</evidence>
<evidence type="ECO:0000259" key="10">
    <source>
        <dbReference type="Pfam" id="PF06429"/>
    </source>
</evidence>
<dbReference type="PANTHER" id="PTHR30435:SF19">
    <property type="entry name" value="FLAGELLAR BASAL-BODY ROD PROTEIN FLGG"/>
    <property type="match status" value="1"/>
</dbReference>
<evidence type="ECO:0000259" key="9">
    <source>
        <dbReference type="Pfam" id="PF00460"/>
    </source>
</evidence>
<dbReference type="InterPro" id="IPR037925">
    <property type="entry name" value="FlgE/F/G-like"/>
</dbReference>
<evidence type="ECO:0000256" key="3">
    <source>
        <dbReference type="ARBA" id="ARBA00017948"/>
    </source>
</evidence>
<feature type="domain" description="Flagellar basal body rod protein N-terminal" evidence="9">
    <location>
        <begin position="6"/>
        <end position="36"/>
    </location>
</feature>
<organism evidence="12 13">
    <name type="scientific">Gemmobacter lanyuensis</name>
    <dbReference type="NCBI Taxonomy" id="1054497"/>
    <lineage>
        <taxon>Bacteria</taxon>
        <taxon>Pseudomonadati</taxon>
        <taxon>Pseudomonadota</taxon>
        <taxon>Alphaproteobacteria</taxon>
        <taxon>Rhodobacterales</taxon>
        <taxon>Paracoccaceae</taxon>
        <taxon>Gemmobacter</taxon>
    </lineage>
</organism>
<dbReference type="InterPro" id="IPR010930">
    <property type="entry name" value="Flg_bb/hook_C_dom"/>
</dbReference>
<comment type="subcellular location">
    <subcellularLocation>
        <location evidence="1 8">Bacterial flagellum basal body</location>
    </subcellularLocation>
</comment>
<dbReference type="Pfam" id="PF00460">
    <property type="entry name" value="Flg_bb_rod"/>
    <property type="match status" value="1"/>
</dbReference>
<dbReference type="Pfam" id="PF06429">
    <property type="entry name" value="Flg_bbr_C"/>
    <property type="match status" value="1"/>
</dbReference>
<dbReference type="PANTHER" id="PTHR30435">
    <property type="entry name" value="FLAGELLAR PROTEIN"/>
    <property type="match status" value="1"/>
</dbReference>
<name>A0A918MGT0_9RHOB</name>
<keyword evidence="12" id="KW-0969">Cilium</keyword>
<reference evidence="12" key="2">
    <citation type="submission" date="2020-09" db="EMBL/GenBank/DDBJ databases">
        <authorList>
            <person name="Sun Q."/>
            <person name="Kim S."/>
        </authorList>
    </citation>
    <scope>NUCLEOTIDE SEQUENCE</scope>
    <source>
        <strain evidence="12">KCTC 23714</strain>
    </source>
</reference>
<protein>
    <recommendedName>
        <fullName evidence="3 7">Flagellar basal-body rod protein FlgG</fullName>
    </recommendedName>
    <alternativeName>
        <fullName evidence="6 8">Distal rod protein</fullName>
    </alternativeName>
</protein>
<dbReference type="SUPFAM" id="SSF117143">
    <property type="entry name" value="Flagellar hook protein flgE"/>
    <property type="match status" value="1"/>
</dbReference>
<dbReference type="Pfam" id="PF22692">
    <property type="entry name" value="LlgE_F_G_D1"/>
    <property type="match status" value="1"/>
</dbReference>
<dbReference type="EMBL" id="BMYQ01000001">
    <property type="protein sequence ID" value="GGW21502.1"/>
    <property type="molecule type" value="Genomic_DNA"/>
</dbReference>
<evidence type="ECO:0000259" key="11">
    <source>
        <dbReference type="Pfam" id="PF22692"/>
    </source>
</evidence>
<evidence type="ECO:0000256" key="8">
    <source>
        <dbReference type="RuleBase" id="RU362116"/>
    </source>
</evidence>
<comment type="similarity">
    <text evidence="2 8">Belongs to the flagella basal body rod proteins family.</text>
</comment>
<dbReference type="InterPro" id="IPR001444">
    <property type="entry name" value="Flag_bb_rod_N"/>
</dbReference>
<dbReference type="RefSeq" id="WP_189631953.1">
    <property type="nucleotide sequence ID" value="NZ_BMYQ01000001.1"/>
</dbReference>
<dbReference type="PROSITE" id="PS00588">
    <property type="entry name" value="FLAGELLA_BB_ROD"/>
    <property type="match status" value="1"/>
</dbReference>
<dbReference type="InterPro" id="IPR019776">
    <property type="entry name" value="Flagellar_basal_body_rod_CS"/>
</dbReference>
<gene>
    <name evidence="12" type="primary">flgG</name>
    <name evidence="12" type="ORF">GCM10011452_02120</name>
</gene>
<evidence type="ECO:0000256" key="7">
    <source>
        <dbReference type="NCBIfam" id="TIGR02488"/>
    </source>
</evidence>
<dbReference type="InterPro" id="IPR012834">
    <property type="entry name" value="FlgG_G_neg"/>
</dbReference>
<dbReference type="NCBIfam" id="TIGR03506">
    <property type="entry name" value="FlgEFG_subfam"/>
    <property type="match status" value="2"/>
</dbReference>
<reference evidence="12" key="1">
    <citation type="journal article" date="2014" name="Int. J. Syst. Evol. Microbiol.">
        <title>Complete genome sequence of Corynebacterium casei LMG S-19264T (=DSM 44701T), isolated from a smear-ripened cheese.</title>
        <authorList>
            <consortium name="US DOE Joint Genome Institute (JGI-PGF)"/>
            <person name="Walter F."/>
            <person name="Albersmeier A."/>
            <person name="Kalinowski J."/>
            <person name="Ruckert C."/>
        </authorList>
    </citation>
    <scope>NUCLEOTIDE SEQUENCE</scope>
    <source>
        <strain evidence="12">KCTC 23714</strain>
    </source>
</reference>
<evidence type="ECO:0000256" key="5">
    <source>
        <dbReference type="ARBA" id="ARBA00025933"/>
    </source>
</evidence>
<dbReference type="NCBIfam" id="TIGR02488">
    <property type="entry name" value="flgG_G_neg"/>
    <property type="match status" value="1"/>
</dbReference>
<evidence type="ECO:0000313" key="12">
    <source>
        <dbReference type="EMBL" id="GGW21502.1"/>
    </source>
</evidence>
<comment type="caution">
    <text evidence="12">The sequence shown here is derived from an EMBL/GenBank/DDBJ whole genome shotgun (WGS) entry which is preliminary data.</text>
</comment>
<dbReference type="AlphaFoldDB" id="A0A918MGT0"/>
<keyword evidence="13" id="KW-1185">Reference proteome</keyword>
<sequence>MSTNAMNVAKTGLNAQQTRLQVISNNLANVNTTGFKRDRANFETLLYQVTRPAGAPTSDTTSLTSPLAVGTGVRVVSTDKLFTQGALSTTDNALDVAIDGQGFLQVLLPDGRIGYTRDGALSRNADGTLTTASGYVLQPEITIPEEATQIVISSDGIVSVQTQGEAQMQEVGQITLASFANPRGLEPGGENLLLETTASGPANVTAPLEAGMGKMVQGALEGSNVNVVQELVDMIETQRAYEVSSKAISAADEMMKFASNNL</sequence>
<evidence type="ECO:0000256" key="6">
    <source>
        <dbReference type="ARBA" id="ARBA00032912"/>
    </source>
</evidence>
<dbReference type="GO" id="GO:0009426">
    <property type="term" value="C:bacterial-type flagellum basal body, distal rod"/>
    <property type="evidence" value="ECO:0007669"/>
    <property type="project" value="UniProtKB-UniRule"/>
</dbReference>
<accession>A0A918MGT0</accession>